<keyword evidence="1" id="KW-0732">Signal</keyword>
<dbReference type="AlphaFoldDB" id="A0A7C9M7N3"/>
<keyword evidence="3" id="KW-1185">Reference proteome</keyword>
<dbReference type="SUPFAM" id="SSF69318">
    <property type="entry name" value="Integrin alpha N-terminal domain"/>
    <property type="match status" value="1"/>
</dbReference>
<gene>
    <name evidence="2" type="ORF">GO986_14820</name>
</gene>
<accession>A0A7C9M7N3</accession>
<evidence type="ECO:0000313" key="3">
    <source>
        <dbReference type="Proteomes" id="UP000483286"/>
    </source>
</evidence>
<dbReference type="InterPro" id="IPR028994">
    <property type="entry name" value="Integrin_alpha_N"/>
</dbReference>
<comment type="caution">
    <text evidence="2">The sequence shown here is derived from an EMBL/GenBank/DDBJ whole genome shotgun (WGS) entry which is preliminary data.</text>
</comment>
<protein>
    <recommendedName>
        <fullName evidence="4">VCBS repeat-containing protein</fullName>
    </recommendedName>
</protein>
<feature type="chain" id="PRO_5028901445" description="VCBS repeat-containing protein" evidence="1">
    <location>
        <begin position="17"/>
        <end position="279"/>
    </location>
</feature>
<dbReference type="RefSeq" id="WP_157460088.1">
    <property type="nucleotide sequence ID" value="NZ_WQLB01000022.1"/>
</dbReference>
<dbReference type="Proteomes" id="UP000483286">
    <property type="component" value="Unassembled WGS sequence"/>
</dbReference>
<proteinExistence type="predicted"/>
<dbReference type="EMBL" id="WQLB01000022">
    <property type="protein sequence ID" value="MVN88025.1"/>
    <property type="molecule type" value="Genomic_DNA"/>
</dbReference>
<sequence length="279" mass="29595">MRLLIPALLLLLPATAAPVAKVYPVLAALPGQATPYFLGAWAGDRWLDPDAARARLTGQETYTRLALGQAPQTVRGQKPATLDSPCEWASEVAVRPAAQLALSTLFVAGGMRAQPRPVTVLPNTNAVYASLVRAELVRRGLQNPNVRITRLVRADVDGNGTQEVIIEASRFAERSSESPPPVGQPGDYSLLLLRHVAGSGVKTVTLGAHVAPLKPWDPGSDVPMPMANLYRLVGLADLNGDSRMEIAVQAAYYEGVGVGVAEWKPSGLRQTPLESGCGV</sequence>
<evidence type="ECO:0000313" key="2">
    <source>
        <dbReference type="EMBL" id="MVN88025.1"/>
    </source>
</evidence>
<organism evidence="2 3">
    <name type="scientific">Deinococcus arboris</name>
    <dbReference type="NCBI Taxonomy" id="2682977"/>
    <lineage>
        <taxon>Bacteria</taxon>
        <taxon>Thermotogati</taxon>
        <taxon>Deinococcota</taxon>
        <taxon>Deinococci</taxon>
        <taxon>Deinococcales</taxon>
        <taxon>Deinococcaceae</taxon>
        <taxon>Deinococcus</taxon>
    </lineage>
</organism>
<name>A0A7C9M7N3_9DEIO</name>
<reference evidence="2 3" key="1">
    <citation type="submission" date="2019-12" db="EMBL/GenBank/DDBJ databases">
        <title>Deinococcus sp. HMF7620 Genome sequencing and assembly.</title>
        <authorList>
            <person name="Kang H."/>
            <person name="Kim H."/>
            <person name="Joh K."/>
        </authorList>
    </citation>
    <scope>NUCLEOTIDE SEQUENCE [LARGE SCALE GENOMIC DNA]</scope>
    <source>
        <strain evidence="2 3">HMF7620</strain>
    </source>
</reference>
<feature type="signal peptide" evidence="1">
    <location>
        <begin position="1"/>
        <end position="16"/>
    </location>
</feature>
<evidence type="ECO:0000256" key="1">
    <source>
        <dbReference type="SAM" id="SignalP"/>
    </source>
</evidence>
<evidence type="ECO:0008006" key="4">
    <source>
        <dbReference type="Google" id="ProtNLM"/>
    </source>
</evidence>